<accession>H3GJL6</accession>
<proteinExistence type="predicted"/>
<dbReference type="OMA" id="QTIKEMM"/>
<reference evidence="3" key="1">
    <citation type="journal article" date="2006" name="Science">
        <title>Phytophthora genome sequences uncover evolutionary origins and mechanisms of pathogenesis.</title>
        <authorList>
            <person name="Tyler B.M."/>
            <person name="Tripathy S."/>
            <person name="Zhang X."/>
            <person name="Dehal P."/>
            <person name="Jiang R.H."/>
            <person name="Aerts A."/>
            <person name="Arredondo F.D."/>
            <person name="Baxter L."/>
            <person name="Bensasson D."/>
            <person name="Beynon J.L."/>
            <person name="Chapman J."/>
            <person name="Damasceno C.M."/>
            <person name="Dorrance A.E."/>
            <person name="Dou D."/>
            <person name="Dickerman A.W."/>
            <person name="Dubchak I.L."/>
            <person name="Garbelotto M."/>
            <person name="Gijzen M."/>
            <person name="Gordon S.G."/>
            <person name="Govers F."/>
            <person name="Grunwald N.J."/>
            <person name="Huang W."/>
            <person name="Ivors K.L."/>
            <person name="Jones R.W."/>
            <person name="Kamoun S."/>
            <person name="Krampis K."/>
            <person name="Lamour K.H."/>
            <person name="Lee M.K."/>
            <person name="McDonald W.H."/>
            <person name="Medina M."/>
            <person name="Meijer H.J."/>
            <person name="Nordberg E.K."/>
            <person name="Maclean D.J."/>
            <person name="Ospina-Giraldo M.D."/>
            <person name="Morris P.F."/>
            <person name="Phuntumart V."/>
            <person name="Putnam N.H."/>
            <person name="Rash S."/>
            <person name="Rose J.K."/>
            <person name="Sakihama Y."/>
            <person name="Salamov A.A."/>
            <person name="Savidor A."/>
            <person name="Scheuring C.F."/>
            <person name="Smith B.M."/>
            <person name="Sobral B.W."/>
            <person name="Terry A."/>
            <person name="Torto-Alalibo T.A."/>
            <person name="Win J."/>
            <person name="Xu Z."/>
            <person name="Zhang H."/>
            <person name="Grigoriev I.V."/>
            <person name="Rokhsar D.S."/>
            <person name="Boore J.L."/>
        </authorList>
    </citation>
    <scope>NUCLEOTIDE SEQUENCE [LARGE SCALE GENOMIC DNA]</scope>
    <source>
        <strain evidence="3">Pr102</strain>
    </source>
</reference>
<dbReference type="EnsemblProtists" id="Phyra76363">
    <property type="protein sequence ID" value="Phyra76363"/>
    <property type="gene ID" value="Phyra76363"/>
</dbReference>
<feature type="signal peptide" evidence="1">
    <location>
        <begin position="1"/>
        <end position="21"/>
    </location>
</feature>
<dbReference type="VEuPathDB" id="FungiDB:KRP23_11915"/>
<name>H3GJL6_PHYRM</name>
<evidence type="ECO:0000256" key="1">
    <source>
        <dbReference type="SAM" id="SignalP"/>
    </source>
</evidence>
<dbReference type="EMBL" id="DS566014">
    <property type="status" value="NOT_ANNOTATED_CDS"/>
    <property type="molecule type" value="Genomic_DNA"/>
</dbReference>
<keyword evidence="3" id="KW-1185">Reference proteome</keyword>
<evidence type="ECO:0000313" key="2">
    <source>
        <dbReference type="EnsemblProtists" id="Phyra76363"/>
    </source>
</evidence>
<evidence type="ECO:0008006" key="4">
    <source>
        <dbReference type="Google" id="ProtNLM"/>
    </source>
</evidence>
<dbReference type="AlphaFoldDB" id="H3GJL6"/>
<dbReference type="GeneID" id="94218253"/>
<keyword evidence="1" id="KW-0732">Signal</keyword>
<dbReference type="HOGENOM" id="CLU_090496_0_0_1"/>
<organism evidence="2 3">
    <name type="scientific">Phytophthora ramorum</name>
    <name type="common">Sudden oak death agent</name>
    <dbReference type="NCBI Taxonomy" id="164328"/>
    <lineage>
        <taxon>Eukaryota</taxon>
        <taxon>Sar</taxon>
        <taxon>Stramenopiles</taxon>
        <taxon>Oomycota</taxon>
        <taxon>Peronosporomycetes</taxon>
        <taxon>Peronosporales</taxon>
        <taxon>Peronosporaceae</taxon>
        <taxon>Phytophthora</taxon>
    </lineage>
</organism>
<reference evidence="2" key="2">
    <citation type="submission" date="2015-06" db="UniProtKB">
        <authorList>
            <consortium name="EnsemblProtists"/>
        </authorList>
    </citation>
    <scope>IDENTIFICATION</scope>
    <source>
        <strain evidence="2">Pr102</strain>
    </source>
</reference>
<dbReference type="InParanoid" id="H3GJL6"/>
<evidence type="ECO:0000313" key="3">
    <source>
        <dbReference type="Proteomes" id="UP000005238"/>
    </source>
</evidence>
<protein>
    <recommendedName>
        <fullName evidence="4">RxLR effector protein</fullName>
    </recommendedName>
</protein>
<feature type="chain" id="PRO_5003587494" description="RxLR effector protein" evidence="1">
    <location>
        <begin position="22"/>
        <end position="146"/>
    </location>
</feature>
<dbReference type="VEuPathDB" id="FungiDB:KRP22_14004"/>
<dbReference type="Proteomes" id="UP000005238">
    <property type="component" value="Unassembled WGS sequence"/>
</dbReference>
<sequence>MKMSIAAIALALIYFVSFVTAADQPTAVSSTPMSSDERMQLAKEIKELVSSNPKEVDPAVAAMSTEDLFGLLSGLVSNPAVLTHAAGLISAATSGNTGALASHATGLLGAALPVAVSALAPAAPAAPAAGFPAAAGAVPLAAAPPS</sequence>
<dbReference type="RefSeq" id="XP_067740086.1">
    <property type="nucleotide sequence ID" value="XM_067882495.1"/>
</dbReference>
<dbReference type="OrthoDB" id="166971at2759"/>